<proteinExistence type="predicted"/>
<evidence type="ECO:0000313" key="1">
    <source>
        <dbReference type="EMBL" id="KAK6786538.1"/>
    </source>
</evidence>
<dbReference type="Proteomes" id="UP001371456">
    <property type="component" value="Unassembled WGS sequence"/>
</dbReference>
<gene>
    <name evidence="1" type="ORF">RDI58_015063</name>
</gene>
<comment type="caution">
    <text evidence="1">The sequence shown here is derived from an EMBL/GenBank/DDBJ whole genome shotgun (WGS) entry which is preliminary data.</text>
</comment>
<name>A0AAN8YEL9_SOLBU</name>
<sequence>MTRKTEGFWVVFGASVRRSALCWLVAEMGTGVSLVLGVHRSSKLAVVGCF</sequence>
<protein>
    <submittedName>
        <fullName evidence="1">Uncharacterized protein</fullName>
    </submittedName>
</protein>
<dbReference type="EMBL" id="JBANQN010000006">
    <property type="protein sequence ID" value="KAK6786538.1"/>
    <property type="molecule type" value="Genomic_DNA"/>
</dbReference>
<evidence type="ECO:0000313" key="2">
    <source>
        <dbReference type="Proteomes" id="UP001371456"/>
    </source>
</evidence>
<keyword evidence="2" id="KW-1185">Reference proteome</keyword>
<reference evidence="1 2" key="1">
    <citation type="submission" date="2024-02" db="EMBL/GenBank/DDBJ databases">
        <title>de novo genome assembly of Solanum bulbocastanum strain 11H21.</title>
        <authorList>
            <person name="Hosaka A.J."/>
        </authorList>
    </citation>
    <scope>NUCLEOTIDE SEQUENCE [LARGE SCALE GENOMIC DNA]</scope>
    <source>
        <tissue evidence="1">Young leaves</tissue>
    </source>
</reference>
<dbReference type="AlphaFoldDB" id="A0AAN8YEL9"/>
<organism evidence="1 2">
    <name type="scientific">Solanum bulbocastanum</name>
    <name type="common">Wild potato</name>
    <dbReference type="NCBI Taxonomy" id="147425"/>
    <lineage>
        <taxon>Eukaryota</taxon>
        <taxon>Viridiplantae</taxon>
        <taxon>Streptophyta</taxon>
        <taxon>Embryophyta</taxon>
        <taxon>Tracheophyta</taxon>
        <taxon>Spermatophyta</taxon>
        <taxon>Magnoliopsida</taxon>
        <taxon>eudicotyledons</taxon>
        <taxon>Gunneridae</taxon>
        <taxon>Pentapetalae</taxon>
        <taxon>asterids</taxon>
        <taxon>lamiids</taxon>
        <taxon>Solanales</taxon>
        <taxon>Solanaceae</taxon>
        <taxon>Solanoideae</taxon>
        <taxon>Solaneae</taxon>
        <taxon>Solanum</taxon>
    </lineage>
</organism>
<accession>A0AAN8YEL9</accession>